<feature type="domain" description="Histidine kinase/HSP90-like ATPase" evidence="2">
    <location>
        <begin position="19"/>
        <end position="141"/>
    </location>
</feature>
<keyword evidence="1" id="KW-0723">Serine/threonine-protein kinase</keyword>
<proteinExistence type="predicted"/>
<protein>
    <submittedName>
        <fullName evidence="3">Anti-sigma F factor</fullName>
        <ecNumber evidence="3">2.7.11.1</ecNumber>
    </submittedName>
</protein>
<keyword evidence="3" id="KW-0808">Transferase</keyword>
<dbReference type="EC" id="2.7.11.1" evidence="3"/>
<dbReference type="AlphaFoldDB" id="A0A9E7C0V5"/>
<dbReference type="EMBL" id="CP087164">
    <property type="protein sequence ID" value="UGS36781.1"/>
    <property type="molecule type" value="Genomic_DNA"/>
</dbReference>
<dbReference type="KEGG" id="sbae:DSM104329_03192"/>
<dbReference type="Proteomes" id="UP001162834">
    <property type="component" value="Chromosome"/>
</dbReference>
<dbReference type="RefSeq" id="WP_259310848.1">
    <property type="nucleotide sequence ID" value="NZ_CP087164.1"/>
</dbReference>
<keyword evidence="4" id="KW-1185">Reference proteome</keyword>
<dbReference type="InterPro" id="IPR050267">
    <property type="entry name" value="Anti-sigma-factor_SerPK"/>
</dbReference>
<evidence type="ECO:0000313" key="3">
    <source>
        <dbReference type="EMBL" id="UGS36781.1"/>
    </source>
</evidence>
<name>A0A9E7C0V5_9ACTN</name>
<dbReference type="Gene3D" id="3.30.565.10">
    <property type="entry name" value="Histidine kinase-like ATPase, C-terminal domain"/>
    <property type="match status" value="1"/>
</dbReference>
<organism evidence="3 4">
    <name type="scientific">Capillimicrobium parvum</name>
    <dbReference type="NCBI Taxonomy" id="2884022"/>
    <lineage>
        <taxon>Bacteria</taxon>
        <taxon>Bacillati</taxon>
        <taxon>Actinomycetota</taxon>
        <taxon>Thermoleophilia</taxon>
        <taxon>Solirubrobacterales</taxon>
        <taxon>Capillimicrobiaceae</taxon>
        <taxon>Capillimicrobium</taxon>
    </lineage>
</organism>
<dbReference type="InterPro" id="IPR036890">
    <property type="entry name" value="HATPase_C_sf"/>
</dbReference>
<dbReference type="PANTHER" id="PTHR35526:SF3">
    <property type="entry name" value="ANTI-SIGMA-F FACTOR RSBW"/>
    <property type="match status" value="1"/>
</dbReference>
<evidence type="ECO:0000256" key="1">
    <source>
        <dbReference type="ARBA" id="ARBA00022527"/>
    </source>
</evidence>
<dbReference type="PANTHER" id="PTHR35526">
    <property type="entry name" value="ANTI-SIGMA-F FACTOR RSBW-RELATED"/>
    <property type="match status" value="1"/>
</dbReference>
<reference evidence="3" key="1">
    <citation type="journal article" date="2022" name="Int. J. Syst. Evol. Microbiol.">
        <title>Pseudomonas aegrilactucae sp. nov. and Pseudomonas morbosilactucae sp. nov., pathogens causing bacterial rot of lettuce in Japan.</title>
        <authorList>
            <person name="Sawada H."/>
            <person name="Fujikawa T."/>
            <person name="Satou M."/>
        </authorList>
    </citation>
    <scope>NUCLEOTIDE SEQUENCE</scope>
    <source>
        <strain evidence="3">0166_1</strain>
    </source>
</reference>
<sequence length="149" mass="15712">MTLEVGTLTDGARGLDRSFAAEPASATQARRVLTGWLREQFLGQNRMIGDIAQAVSEACNNAVVHAYRTGDRSPDRKAFRVVAERNGTAVSVTVSDDGDGMAPRSDSPGLGLGLPLIVTLSDDVEISPPSLGTGTVVAMRFSGARDRTH</sequence>
<dbReference type="GO" id="GO:0004674">
    <property type="term" value="F:protein serine/threonine kinase activity"/>
    <property type="evidence" value="ECO:0007669"/>
    <property type="project" value="UniProtKB-KW"/>
</dbReference>
<dbReference type="CDD" id="cd16936">
    <property type="entry name" value="HATPase_RsbW-like"/>
    <property type="match status" value="1"/>
</dbReference>
<dbReference type="SUPFAM" id="SSF55874">
    <property type="entry name" value="ATPase domain of HSP90 chaperone/DNA topoisomerase II/histidine kinase"/>
    <property type="match status" value="1"/>
</dbReference>
<keyword evidence="1" id="KW-0418">Kinase</keyword>
<gene>
    <name evidence="3" type="primary">spoIIAB_3</name>
    <name evidence="3" type="ORF">DSM104329_03192</name>
</gene>
<accession>A0A9E7C0V5</accession>
<evidence type="ECO:0000259" key="2">
    <source>
        <dbReference type="Pfam" id="PF13581"/>
    </source>
</evidence>
<dbReference type="Pfam" id="PF13581">
    <property type="entry name" value="HATPase_c_2"/>
    <property type="match status" value="1"/>
</dbReference>
<evidence type="ECO:0000313" key="4">
    <source>
        <dbReference type="Proteomes" id="UP001162834"/>
    </source>
</evidence>
<dbReference type="InterPro" id="IPR003594">
    <property type="entry name" value="HATPase_dom"/>
</dbReference>